<proteinExistence type="predicted"/>
<sequence>MYDQYRQQMAEKLKSLIKPEHQRVLCVGDPLALIQTQIQEQGGEFVLVESLNPNWRDISRDQPKLPLDLPEKHFDLLLVYHALEQAIDPERLILELRKYMQPEGQIYIVAYNVGHISTIINLLTEGWAYQDDGALRHSHVRYFSNESLRKLMDQVGFEFVDEVVYQIQQLPVLTRQLSQIMKNPYLSILSFIMIGRKINSFPFIDFEDDSEKEAPVKADKKSESPASPN</sequence>
<comment type="caution">
    <text evidence="2">The sequence shown here is derived from an EMBL/GenBank/DDBJ whole genome shotgun (WGS) entry which is preliminary data.</text>
</comment>
<dbReference type="InterPro" id="IPR029063">
    <property type="entry name" value="SAM-dependent_MTases_sf"/>
</dbReference>
<evidence type="ECO:0000256" key="1">
    <source>
        <dbReference type="SAM" id="MobiDB-lite"/>
    </source>
</evidence>
<dbReference type="AlphaFoldDB" id="A0A2M7G4F7"/>
<feature type="region of interest" description="Disordered" evidence="1">
    <location>
        <begin position="210"/>
        <end position="229"/>
    </location>
</feature>
<accession>A0A2M7G4F7</accession>
<organism evidence="2 3">
    <name type="scientific">bacterium (Candidatus Blackallbacteria) CG17_big_fil_post_rev_8_21_14_2_50_48_46</name>
    <dbReference type="NCBI Taxonomy" id="2014261"/>
    <lineage>
        <taxon>Bacteria</taxon>
        <taxon>Candidatus Blackallbacteria</taxon>
    </lineage>
</organism>
<protein>
    <recommendedName>
        <fullName evidence="4">Methyltransferase type 11 domain-containing protein</fullName>
    </recommendedName>
</protein>
<dbReference type="SUPFAM" id="SSF53335">
    <property type="entry name" value="S-adenosyl-L-methionine-dependent methyltransferases"/>
    <property type="match status" value="1"/>
</dbReference>
<name>A0A2M7G4F7_9BACT</name>
<evidence type="ECO:0000313" key="2">
    <source>
        <dbReference type="EMBL" id="PIW16759.1"/>
    </source>
</evidence>
<dbReference type="Pfam" id="PF13489">
    <property type="entry name" value="Methyltransf_23"/>
    <property type="match status" value="1"/>
</dbReference>
<evidence type="ECO:0000313" key="3">
    <source>
        <dbReference type="Proteomes" id="UP000231019"/>
    </source>
</evidence>
<feature type="compositionally biased region" description="Basic and acidic residues" evidence="1">
    <location>
        <begin position="212"/>
        <end position="223"/>
    </location>
</feature>
<evidence type="ECO:0008006" key="4">
    <source>
        <dbReference type="Google" id="ProtNLM"/>
    </source>
</evidence>
<reference evidence="2 3" key="1">
    <citation type="submission" date="2017-09" db="EMBL/GenBank/DDBJ databases">
        <title>Depth-based differentiation of microbial function through sediment-hosted aquifers and enrichment of novel symbionts in the deep terrestrial subsurface.</title>
        <authorList>
            <person name="Probst A.J."/>
            <person name="Ladd B."/>
            <person name="Jarett J.K."/>
            <person name="Geller-Mcgrath D.E."/>
            <person name="Sieber C.M."/>
            <person name="Emerson J.B."/>
            <person name="Anantharaman K."/>
            <person name="Thomas B.C."/>
            <person name="Malmstrom R."/>
            <person name="Stieglmeier M."/>
            <person name="Klingl A."/>
            <person name="Woyke T."/>
            <person name="Ryan C.M."/>
            <person name="Banfield J.F."/>
        </authorList>
    </citation>
    <scope>NUCLEOTIDE SEQUENCE [LARGE SCALE GENOMIC DNA]</scope>
    <source>
        <strain evidence="2">CG17_big_fil_post_rev_8_21_14_2_50_48_46</strain>
    </source>
</reference>
<dbReference type="EMBL" id="PFFQ01000035">
    <property type="protein sequence ID" value="PIW16759.1"/>
    <property type="molecule type" value="Genomic_DNA"/>
</dbReference>
<dbReference type="Gene3D" id="3.40.50.150">
    <property type="entry name" value="Vaccinia Virus protein VP39"/>
    <property type="match status" value="1"/>
</dbReference>
<dbReference type="Proteomes" id="UP000231019">
    <property type="component" value="Unassembled WGS sequence"/>
</dbReference>
<gene>
    <name evidence="2" type="ORF">COW36_11480</name>
</gene>